<keyword evidence="2" id="KW-0328">Glycosyltransferase</keyword>
<dbReference type="PANTHER" id="PTHR43630">
    <property type="entry name" value="POLY-BETA-1,6-N-ACETYL-D-GLUCOSAMINE SYNTHASE"/>
    <property type="match status" value="1"/>
</dbReference>
<keyword evidence="4" id="KW-0472">Membrane</keyword>
<evidence type="ECO:0000259" key="5">
    <source>
        <dbReference type="Pfam" id="PF00535"/>
    </source>
</evidence>
<comment type="caution">
    <text evidence="7">The sequence shown here is derived from an EMBL/GenBank/DDBJ whole genome shotgun (WGS) entry which is preliminary data.</text>
</comment>
<feature type="transmembrane region" description="Helical" evidence="4">
    <location>
        <begin position="177"/>
        <end position="197"/>
    </location>
</feature>
<dbReference type="InterPro" id="IPR029044">
    <property type="entry name" value="Nucleotide-diphossugar_trans"/>
</dbReference>
<organism evidence="7 8">
    <name type="scientific">Lactococcus lactis subsp. lactis</name>
    <name type="common">Streptococcus lactis</name>
    <dbReference type="NCBI Taxonomy" id="1360"/>
    <lineage>
        <taxon>Bacteria</taxon>
        <taxon>Bacillati</taxon>
        <taxon>Bacillota</taxon>
        <taxon>Bacilli</taxon>
        <taxon>Lactobacillales</taxon>
        <taxon>Streptococcaceae</taxon>
        <taxon>Lactococcus</taxon>
    </lineage>
</organism>
<feature type="transmembrane region" description="Helical" evidence="4">
    <location>
        <begin position="88"/>
        <end position="108"/>
    </location>
</feature>
<dbReference type="GO" id="GO:0016757">
    <property type="term" value="F:glycosyltransferase activity"/>
    <property type="evidence" value="ECO:0007669"/>
    <property type="project" value="UniProtKB-KW"/>
</dbReference>
<sequence>MTIHSTLGIFWIGIRTILITCVPLFLVATGFLMNRKELSAQYVLGIVPVIISYIGISLLVWGVLSLVGKGSDFSTVINGIFDYSTDSYSWYVEMYLGLYLFIPLLNIIWNYKKEIKNYHLYIVFIASLLTFLPSLLNSFGKVIPDYWQICYPVSYYFIGAYLYTYQNEIKKISIGKVVTAFLSALTIFTLTDTFASWNQEFQWLDHNDYFGYQTAIMTVLVIAILWRIPIPKWSVRLLKALSTATLTIYLISDLTDQFVYGFFKHEIPNLSQRVIAGPIIIPVAFTSAALLGIFVGKVLNFPFKRKKERKIKTMIISTMVDVYVVYYPIILSFIWASGAFLSRWKERDKKAIDETKEFEKISIVISAYNEEETIEEVLLSLRNLNYPSLEIFIVDDKSSDRTLEKLYEVKKSFDDSEALTILEQKENKGKATALNVALQQVTSKYMLVIDADSYLSKDALSYLLGELTSSSDIGAVTGRPIVRNRTTLLGKLQTLEYLSVIDAIKRAQSLFLGAIMTVSGVIVMYRVEALKEIGGFNTEVMTEDIDVTWRLHRN</sequence>
<dbReference type="Gene3D" id="3.90.550.10">
    <property type="entry name" value="Spore Coat Polysaccharide Biosynthesis Protein SpsA, Chain A"/>
    <property type="match status" value="1"/>
</dbReference>
<feature type="transmembrane region" description="Helical" evidence="4">
    <location>
        <begin position="320"/>
        <end position="341"/>
    </location>
</feature>
<evidence type="ECO:0000256" key="1">
    <source>
        <dbReference type="ARBA" id="ARBA00006739"/>
    </source>
</evidence>
<dbReference type="Proteomes" id="UP000054230">
    <property type="component" value="Unassembled WGS sequence"/>
</dbReference>
<dbReference type="SUPFAM" id="SSF53448">
    <property type="entry name" value="Nucleotide-diphospho-sugar transferases"/>
    <property type="match status" value="1"/>
</dbReference>
<evidence type="ECO:0000259" key="6">
    <source>
        <dbReference type="Pfam" id="PF01757"/>
    </source>
</evidence>
<evidence type="ECO:0000256" key="4">
    <source>
        <dbReference type="SAM" id="Phobius"/>
    </source>
</evidence>
<dbReference type="GO" id="GO:0016747">
    <property type="term" value="F:acyltransferase activity, transferring groups other than amino-acyl groups"/>
    <property type="evidence" value="ECO:0007669"/>
    <property type="project" value="InterPro"/>
</dbReference>
<dbReference type="PANTHER" id="PTHR43630:SF1">
    <property type="entry name" value="POLY-BETA-1,6-N-ACETYL-D-GLUCOSAMINE SYNTHASE"/>
    <property type="match status" value="1"/>
</dbReference>
<feature type="transmembrane region" description="Helical" evidence="4">
    <location>
        <begin position="209"/>
        <end position="228"/>
    </location>
</feature>
<dbReference type="CDD" id="cd06423">
    <property type="entry name" value="CESA_like"/>
    <property type="match status" value="1"/>
</dbReference>
<feature type="transmembrane region" description="Helical" evidence="4">
    <location>
        <begin position="240"/>
        <end position="263"/>
    </location>
</feature>
<proteinExistence type="inferred from homology"/>
<dbReference type="EMBL" id="LKLP01000004">
    <property type="protein sequence ID" value="KSU14742.1"/>
    <property type="molecule type" value="Genomic_DNA"/>
</dbReference>
<dbReference type="InterPro" id="IPR001173">
    <property type="entry name" value="Glyco_trans_2-like"/>
</dbReference>
<keyword evidence="3" id="KW-0808">Transferase</keyword>
<evidence type="ECO:0000313" key="8">
    <source>
        <dbReference type="Proteomes" id="UP000054230"/>
    </source>
</evidence>
<dbReference type="InterPro" id="IPR002656">
    <property type="entry name" value="Acyl_transf_3_dom"/>
</dbReference>
<keyword evidence="4" id="KW-1133">Transmembrane helix</keyword>
<protein>
    <submittedName>
        <fullName evidence="7">Putative membrane protein</fullName>
    </submittedName>
</protein>
<feature type="domain" description="Glycosyltransferase 2-like" evidence="5">
    <location>
        <begin position="362"/>
        <end position="534"/>
    </location>
</feature>
<evidence type="ECO:0000256" key="2">
    <source>
        <dbReference type="ARBA" id="ARBA00022676"/>
    </source>
</evidence>
<feature type="transmembrane region" description="Helical" evidence="4">
    <location>
        <begin position="146"/>
        <end position="165"/>
    </location>
</feature>
<dbReference type="Pfam" id="PF01757">
    <property type="entry name" value="Acyl_transf_3"/>
    <property type="match status" value="1"/>
</dbReference>
<comment type="similarity">
    <text evidence="1">Belongs to the glycosyltransferase 2 family.</text>
</comment>
<gene>
    <name evidence="7" type="ORF">LMG8520_0167</name>
</gene>
<name>A0A0V8DMC1_LACLL</name>
<feature type="domain" description="Acyltransferase 3" evidence="6">
    <location>
        <begin position="7"/>
        <end position="286"/>
    </location>
</feature>
<feature type="transmembrane region" description="Helical" evidence="4">
    <location>
        <begin position="275"/>
        <end position="299"/>
    </location>
</feature>
<dbReference type="PATRIC" id="fig|1360.106.peg.993"/>
<evidence type="ECO:0000256" key="3">
    <source>
        <dbReference type="ARBA" id="ARBA00022679"/>
    </source>
</evidence>
<feature type="transmembrane region" description="Helical" evidence="4">
    <location>
        <begin position="12"/>
        <end position="32"/>
    </location>
</feature>
<dbReference type="Pfam" id="PF00535">
    <property type="entry name" value="Glycos_transf_2"/>
    <property type="match status" value="1"/>
</dbReference>
<dbReference type="AlphaFoldDB" id="A0A0V8DMC1"/>
<reference evidence="8" key="1">
    <citation type="submission" date="2015-10" db="EMBL/GenBank/DDBJ databases">
        <title>Draft Genome Sequences of 11 Lactococcus lactis subspecies cremoris strains.</title>
        <authorList>
            <person name="Wels M."/>
            <person name="Backus L."/>
            <person name="Boekhorst J."/>
            <person name="Dijkstra A."/>
            <person name="Beerthuizen M."/>
            <person name="Kelly W."/>
            <person name="Siezen R."/>
            <person name="Bachmann H."/>
            <person name="Van Hijum S."/>
        </authorList>
    </citation>
    <scope>NUCLEOTIDE SEQUENCE [LARGE SCALE GENOMIC DNA]</scope>
    <source>
        <strain evidence="8">LMG8520</strain>
    </source>
</reference>
<evidence type="ECO:0000313" key="7">
    <source>
        <dbReference type="EMBL" id="KSU14742.1"/>
    </source>
</evidence>
<accession>A0A0V8DMC1</accession>
<keyword evidence="4" id="KW-0812">Transmembrane</keyword>
<feature type="transmembrane region" description="Helical" evidence="4">
    <location>
        <begin position="44"/>
        <end position="68"/>
    </location>
</feature>
<feature type="transmembrane region" description="Helical" evidence="4">
    <location>
        <begin position="120"/>
        <end position="140"/>
    </location>
</feature>